<feature type="transmembrane region" description="Helical" evidence="2">
    <location>
        <begin position="127"/>
        <end position="153"/>
    </location>
</feature>
<feature type="transmembrane region" description="Helical" evidence="2">
    <location>
        <begin position="266"/>
        <end position="290"/>
    </location>
</feature>
<dbReference type="RefSeq" id="WP_152098769.1">
    <property type="nucleotide sequence ID" value="NZ_AP021861.1"/>
</dbReference>
<evidence type="ECO:0000313" key="4">
    <source>
        <dbReference type="Proteomes" id="UP000326837"/>
    </source>
</evidence>
<dbReference type="EMBL" id="AP021861">
    <property type="protein sequence ID" value="BBO32880.1"/>
    <property type="molecule type" value="Genomic_DNA"/>
</dbReference>
<keyword evidence="2" id="KW-1133">Transmembrane helix</keyword>
<evidence type="ECO:0000256" key="2">
    <source>
        <dbReference type="SAM" id="Phobius"/>
    </source>
</evidence>
<keyword evidence="2" id="KW-0812">Transmembrane</keyword>
<evidence type="ECO:0000256" key="1">
    <source>
        <dbReference type="SAM" id="MobiDB-lite"/>
    </source>
</evidence>
<proteinExistence type="predicted"/>
<organism evidence="3 4">
    <name type="scientific">Lacipirellula parvula</name>
    <dbReference type="NCBI Taxonomy" id="2650471"/>
    <lineage>
        <taxon>Bacteria</taxon>
        <taxon>Pseudomonadati</taxon>
        <taxon>Planctomycetota</taxon>
        <taxon>Planctomycetia</taxon>
        <taxon>Pirellulales</taxon>
        <taxon>Lacipirellulaceae</taxon>
        <taxon>Lacipirellula</taxon>
    </lineage>
</organism>
<feature type="transmembrane region" description="Helical" evidence="2">
    <location>
        <begin position="173"/>
        <end position="200"/>
    </location>
</feature>
<reference evidence="4" key="1">
    <citation type="submission" date="2019-10" db="EMBL/GenBank/DDBJ databases">
        <title>Lacipirellula parvula gen. nov., sp. nov., representing a lineage of planctomycetes widespread in freshwater anoxic habitats, and description of the family Lacipirellulaceae.</title>
        <authorList>
            <person name="Dedysh S.N."/>
            <person name="Kulichevskaya I.S."/>
            <person name="Beletsky A.V."/>
            <person name="Rakitin A.L."/>
            <person name="Mardanov A.V."/>
            <person name="Ivanova A.A."/>
            <person name="Saltykova V.X."/>
            <person name="Rijpstra W.I.C."/>
            <person name="Sinninghe Damste J.S."/>
            <person name="Ravin N.V."/>
        </authorList>
    </citation>
    <scope>NUCLEOTIDE SEQUENCE [LARGE SCALE GENOMIC DNA]</scope>
    <source>
        <strain evidence="4">PX69</strain>
    </source>
</reference>
<name>A0A5K7X8C0_9BACT</name>
<keyword evidence="2" id="KW-0472">Membrane</keyword>
<accession>A0A5K7X8C0</accession>
<feature type="transmembrane region" description="Helical" evidence="2">
    <location>
        <begin position="30"/>
        <end position="52"/>
    </location>
</feature>
<protein>
    <submittedName>
        <fullName evidence="3">Uncharacterized protein</fullName>
    </submittedName>
</protein>
<gene>
    <name evidence="3" type="ORF">PLANPX_2492</name>
</gene>
<feature type="transmembrane region" description="Helical" evidence="2">
    <location>
        <begin position="206"/>
        <end position="232"/>
    </location>
</feature>
<dbReference type="KEGG" id="lpav:PLANPX_2492"/>
<feature type="region of interest" description="Disordered" evidence="1">
    <location>
        <begin position="387"/>
        <end position="411"/>
    </location>
</feature>
<feature type="compositionally biased region" description="Polar residues" evidence="1">
    <location>
        <begin position="391"/>
        <end position="411"/>
    </location>
</feature>
<evidence type="ECO:0000313" key="3">
    <source>
        <dbReference type="EMBL" id="BBO32880.1"/>
    </source>
</evidence>
<feature type="transmembrane region" description="Helical" evidence="2">
    <location>
        <begin position="345"/>
        <end position="363"/>
    </location>
</feature>
<dbReference type="Proteomes" id="UP000326837">
    <property type="component" value="Chromosome"/>
</dbReference>
<sequence>MTPSPHQLSSVRWPAIFPWLILVRAARVSLMFRVIVLALLGVAATHGGWRLIDSMLQGSQSLESLERAPQISIPLMPERHEPPTTFNEPIIVKSELTVGAFLSAWHWLGRPFGLLALRPTLQESVTLALAGVWSVAVWALFGGAIARIAAVYLTYGETLGPIAAIRAAARTWLAAVGAIGLVALATLVVALPLIVAGALLRFDLMVLLMGMAWIVALLCGAVVAILAVGLALGWPLMWATSAVERTDAFDAISRGFAYLYQRPLQLLFYVLVASLIGVLAQLAVSAAVVATTTATEWSVALGAGEGRTSDLGFDQQGVSGDVDSVGEIGAGGIQFWTGVVQGASTYFPLAYFWPAVTAIYLLLRREIDGTEMTEVVFDEGESFRGLKPLTPTASGVPQIEGSGSEQATTSK</sequence>
<dbReference type="AlphaFoldDB" id="A0A5K7X8C0"/>
<keyword evidence="4" id="KW-1185">Reference proteome</keyword>